<accession>A0A345M6K6</accession>
<reference evidence="2" key="1">
    <citation type="submission" date="2018-07" db="EMBL/GenBank/DDBJ databases">
        <authorList>
            <person name="Quirk P.G."/>
            <person name="Krulwich T.A."/>
        </authorList>
    </citation>
    <scope>NUCLEOTIDE SEQUENCE [LARGE SCALE GENOMIC DNA]</scope>
</reference>
<protein>
    <submittedName>
        <fullName evidence="1">Uncharacterized protein</fullName>
    </submittedName>
</protein>
<evidence type="ECO:0000313" key="2">
    <source>
        <dbReference type="Proteomes" id="UP000260273"/>
    </source>
</evidence>
<dbReference type="RefSeq" id="YP_010097482.1">
    <property type="nucleotide sequence ID" value="NC_055758.1"/>
</dbReference>
<proteinExistence type="predicted"/>
<sequence length="153" mass="16337">MTYTPAPGDVITSRTLDPVDGFDLIAYEVYDTDSSPIGEETENGGCYDRADIEAWRNDEWYYAGVVVVASRAGIPLGSGAIWGCDTGDYWDRGDGTYSELLDVTTRPAGTYQTLSGPVARPAGVEFAHGYGDDLIAEALIEARATLARLGVSA</sequence>
<keyword evidence="2" id="KW-1185">Reference proteome</keyword>
<dbReference type="KEGG" id="vg:65115146"/>
<dbReference type="Proteomes" id="UP000260273">
    <property type="component" value="Segment"/>
</dbReference>
<dbReference type="GeneID" id="65115146"/>
<dbReference type="EMBL" id="MH576960">
    <property type="protein sequence ID" value="AXH66127.1"/>
    <property type="molecule type" value="Genomic_DNA"/>
</dbReference>
<name>A0A345M6K6_9CAUD</name>
<gene>
    <name evidence="1" type="primary">88</name>
    <name evidence="1" type="ORF">SEA_PLEAKLEY_88</name>
</gene>
<organism evidence="1 2">
    <name type="scientific">Gordonia phage Pleakley</name>
    <dbReference type="NCBI Taxonomy" id="2283246"/>
    <lineage>
        <taxon>Viruses</taxon>
        <taxon>Duplodnaviria</taxon>
        <taxon>Heunggongvirae</taxon>
        <taxon>Uroviricota</taxon>
        <taxon>Caudoviricetes</taxon>
        <taxon>Zierdtviridae</taxon>
        <taxon>Emilbogenvirinae</taxon>
        <taxon>Pleakleyvirus</taxon>
        <taxon>Pleakleyvirus pleakley</taxon>
    </lineage>
</organism>
<evidence type="ECO:0000313" key="1">
    <source>
        <dbReference type="EMBL" id="AXH66127.1"/>
    </source>
</evidence>